<feature type="compositionally biased region" description="Low complexity" evidence="7">
    <location>
        <begin position="257"/>
        <end position="271"/>
    </location>
</feature>
<dbReference type="GO" id="GO:0005829">
    <property type="term" value="C:cytosol"/>
    <property type="evidence" value="ECO:0007669"/>
    <property type="project" value="TreeGrafter"/>
</dbReference>
<keyword evidence="3 6" id="KW-0694">RNA-binding</keyword>
<proteinExistence type="inferred from homology"/>
<dbReference type="GO" id="GO:0006353">
    <property type="term" value="P:DNA-templated transcription termination"/>
    <property type="evidence" value="ECO:0007669"/>
    <property type="project" value="UniProtKB-UniRule"/>
</dbReference>
<comment type="caution">
    <text evidence="9">The sequence shown here is derived from an EMBL/GenBank/DDBJ whole genome shotgun (WGS) entry which is preliminary data.</text>
</comment>
<evidence type="ECO:0000313" key="9">
    <source>
        <dbReference type="EMBL" id="MBN9643409.1"/>
    </source>
</evidence>
<reference evidence="9" key="1">
    <citation type="submission" date="2021-03" db="EMBL/GenBank/DDBJ databases">
        <authorList>
            <person name="Sun Q."/>
        </authorList>
    </citation>
    <scope>NUCLEOTIDE SEQUENCE</scope>
    <source>
        <strain evidence="9">CCM 8862</strain>
    </source>
</reference>
<protein>
    <recommendedName>
        <fullName evidence="6">Transcription antitermination protein NusB</fullName>
    </recommendedName>
    <alternativeName>
        <fullName evidence="6">Antitermination factor NusB</fullName>
    </alternativeName>
</protein>
<feature type="region of interest" description="Disordered" evidence="7">
    <location>
        <begin position="166"/>
        <end position="313"/>
    </location>
</feature>
<dbReference type="GO" id="GO:0003723">
    <property type="term" value="F:RNA binding"/>
    <property type="evidence" value="ECO:0007669"/>
    <property type="project" value="UniProtKB-UniRule"/>
</dbReference>
<feature type="region of interest" description="Disordered" evidence="7">
    <location>
        <begin position="1"/>
        <end position="25"/>
    </location>
</feature>
<evidence type="ECO:0000256" key="4">
    <source>
        <dbReference type="ARBA" id="ARBA00023015"/>
    </source>
</evidence>
<dbReference type="Pfam" id="PF01029">
    <property type="entry name" value="NusB"/>
    <property type="match status" value="1"/>
</dbReference>
<dbReference type="PANTHER" id="PTHR11078">
    <property type="entry name" value="N UTILIZATION SUBSTANCE PROTEIN B-RELATED"/>
    <property type="match status" value="1"/>
</dbReference>
<feature type="domain" description="NusB/RsmB/TIM44" evidence="8">
    <location>
        <begin position="26"/>
        <end position="155"/>
    </location>
</feature>
<dbReference type="HAMAP" id="MF_00073">
    <property type="entry name" value="NusB"/>
    <property type="match status" value="1"/>
</dbReference>
<dbReference type="EMBL" id="JAFLEQ010000003">
    <property type="protein sequence ID" value="MBN9643409.1"/>
    <property type="molecule type" value="Genomic_DNA"/>
</dbReference>
<dbReference type="SUPFAM" id="SSF48013">
    <property type="entry name" value="NusB-like"/>
    <property type="match status" value="1"/>
</dbReference>
<dbReference type="GO" id="GO:0031564">
    <property type="term" value="P:transcription antitermination"/>
    <property type="evidence" value="ECO:0007669"/>
    <property type="project" value="UniProtKB-KW"/>
</dbReference>
<comment type="similarity">
    <text evidence="1 6">Belongs to the NusB family.</text>
</comment>
<evidence type="ECO:0000259" key="8">
    <source>
        <dbReference type="Pfam" id="PF01029"/>
    </source>
</evidence>
<comment type="function">
    <text evidence="6">Involved in transcription antitermination. Required for transcription of ribosomal RNA (rRNA) genes. Binds specifically to the boxA antiterminator sequence of the ribosomal RNA (rrn) operons.</text>
</comment>
<dbReference type="RefSeq" id="WP_207118071.1">
    <property type="nucleotide sequence ID" value="NZ_JAFLEQ010000003.1"/>
</dbReference>
<keyword evidence="5 6" id="KW-0804">Transcription</keyword>
<keyword evidence="2 6" id="KW-0889">Transcription antitermination</keyword>
<dbReference type="AlphaFoldDB" id="A0A939DYZ4"/>
<dbReference type="Proteomes" id="UP000664332">
    <property type="component" value="Unassembled WGS sequence"/>
</dbReference>
<sequence length="313" mass="33030">MDSPNSSHPGERNSTPRYKRHGSRYKARRRAVDIIFEAEARDVDPVAICDERSSMACQPDSDVRPVNAYTRKIVEGVAVELNTVDEVIVNYLTDDWELGRIAATDRAILRVIVWEMLYSPDVPAKVAVVEATELASQYSDASSPAYINAMLDRMADDVDDIKARINRDRADEEGATTVDRPVEGEPEPVSGTGTAPADTAADSGDCSPHTGAGAETASTPETGECAGPDDAPAVHDSDGTGTPAPAAEGSDAPAGNSDSDSTPDSAAPAAEPEAESSRNPDQPSTRHSDCTDNEDNADSDNGTGATQVSNWVI</sequence>
<dbReference type="InterPro" id="IPR035926">
    <property type="entry name" value="NusB-like_sf"/>
</dbReference>
<feature type="compositionally biased region" description="Low complexity" evidence="7">
    <location>
        <begin position="190"/>
        <end position="205"/>
    </location>
</feature>
<name>A0A939DYZ4_9CORY</name>
<gene>
    <name evidence="6 9" type="primary">nusB</name>
    <name evidence="9" type="ORF">JZY06_02025</name>
</gene>
<feature type="compositionally biased region" description="Polar residues" evidence="7">
    <location>
        <begin position="1"/>
        <end position="16"/>
    </location>
</feature>
<evidence type="ECO:0000256" key="5">
    <source>
        <dbReference type="ARBA" id="ARBA00023163"/>
    </source>
</evidence>
<dbReference type="PANTHER" id="PTHR11078:SF3">
    <property type="entry name" value="ANTITERMINATION NUSB DOMAIN-CONTAINING PROTEIN"/>
    <property type="match status" value="1"/>
</dbReference>
<dbReference type="Gene3D" id="1.10.940.10">
    <property type="entry name" value="NusB-like"/>
    <property type="match status" value="1"/>
</dbReference>
<keyword evidence="4 6" id="KW-0805">Transcription regulation</keyword>
<evidence type="ECO:0000256" key="6">
    <source>
        <dbReference type="HAMAP-Rule" id="MF_00073"/>
    </source>
</evidence>
<feature type="compositionally biased region" description="Polar residues" evidence="7">
    <location>
        <begin position="299"/>
        <end position="313"/>
    </location>
</feature>
<organism evidence="9 10">
    <name type="scientific">Corynebacterium mendelii</name>
    <dbReference type="NCBI Taxonomy" id="2765362"/>
    <lineage>
        <taxon>Bacteria</taxon>
        <taxon>Bacillati</taxon>
        <taxon>Actinomycetota</taxon>
        <taxon>Actinomycetes</taxon>
        <taxon>Mycobacteriales</taxon>
        <taxon>Corynebacteriaceae</taxon>
        <taxon>Corynebacterium</taxon>
    </lineage>
</organism>
<dbReference type="NCBIfam" id="TIGR01951">
    <property type="entry name" value="nusB"/>
    <property type="match status" value="1"/>
</dbReference>
<evidence type="ECO:0000256" key="2">
    <source>
        <dbReference type="ARBA" id="ARBA00022814"/>
    </source>
</evidence>
<evidence type="ECO:0000313" key="10">
    <source>
        <dbReference type="Proteomes" id="UP000664332"/>
    </source>
</evidence>
<evidence type="ECO:0000256" key="7">
    <source>
        <dbReference type="SAM" id="MobiDB-lite"/>
    </source>
</evidence>
<accession>A0A939DYZ4</accession>
<evidence type="ECO:0000256" key="3">
    <source>
        <dbReference type="ARBA" id="ARBA00022884"/>
    </source>
</evidence>
<keyword evidence="10" id="KW-1185">Reference proteome</keyword>
<evidence type="ECO:0000256" key="1">
    <source>
        <dbReference type="ARBA" id="ARBA00005952"/>
    </source>
</evidence>
<dbReference type="InterPro" id="IPR006027">
    <property type="entry name" value="NusB_RsmB_TIM44"/>
</dbReference>
<dbReference type="InterPro" id="IPR011605">
    <property type="entry name" value="NusB_fam"/>
</dbReference>